<evidence type="ECO:0000256" key="1">
    <source>
        <dbReference type="SAM" id="MobiDB-lite"/>
    </source>
</evidence>
<feature type="region of interest" description="Disordered" evidence="1">
    <location>
        <begin position="1"/>
        <end position="95"/>
    </location>
</feature>
<feature type="compositionally biased region" description="Low complexity" evidence="1">
    <location>
        <begin position="55"/>
        <end position="68"/>
    </location>
</feature>
<proteinExistence type="predicted"/>
<evidence type="ECO:0000313" key="2">
    <source>
        <dbReference type="EMBL" id="ODO12011.1"/>
    </source>
</evidence>
<accession>A0A1E3KFZ1</accession>
<evidence type="ECO:0000313" key="3">
    <source>
        <dbReference type="Proteomes" id="UP000095149"/>
    </source>
</evidence>
<dbReference type="OrthoDB" id="2564921at2759"/>
<feature type="compositionally biased region" description="Basic and acidic residues" evidence="1">
    <location>
        <begin position="152"/>
        <end position="164"/>
    </location>
</feature>
<feature type="region of interest" description="Disordered" evidence="1">
    <location>
        <begin position="127"/>
        <end position="171"/>
    </location>
</feature>
<feature type="compositionally biased region" description="Acidic residues" evidence="1">
    <location>
        <begin position="37"/>
        <end position="53"/>
    </location>
</feature>
<comment type="caution">
    <text evidence="2">The sequence shown here is derived from an EMBL/GenBank/DDBJ whole genome shotgun (WGS) entry which is preliminary data.</text>
</comment>
<dbReference type="EMBL" id="MEKH01000001">
    <property type="protein sequence ID" value="ODO12011.1"/>
    <property type="molecule type" value="Genomic_DNA"/>
</dbReference>
<name>A0A1E3KFZ1_9TREE</name>
<protein>
    <submittedName>
        <fullName evidence="2">Uncharacterized protein</fullName>
    </submittedName>
</protein>
<dbReference type="AlphaFoldDB" id="A0A1E3KFZ1"/>
<gene>
    <name evidence="2" type="ORF">I350_00795</name>
</gene>
<organism evidence="2 3">
    <name type="scientific">Cryptococcus amylolentus CBS 6273</name>
    <dbReference type="NCBI Taxonomy" id="1296118"/>
    <lineage>
        <taxon>Eukaryota</taxon>
        <taxon>Fungi</taxon>
        <taxon>Dikarya</taxon>
        <taxon>Basidiomycota</taxon>
        <taxon>Agaricomycotina</taxon>
        <taxon>Tremellomycetes</taxon>
        <taxon>Tremellales</taxon>
        <taxon>Cryptococcaceae</taxon>
        <taxon>Cryptococcus</taxon>
    </lineage>
</organism>
<sequence length="241" mass="26832">MFETTIGQLPARQIERPFQTQHDLRQRQEMYNQSGTEDLESENEFGDEDDMGELSDSYSSSVHTTSRPVTPPHPTSTPVHITSSSSSSSSPKNDIFKLADKAEKILGLTPGTLPYARASLENARDQVRRAAAVPSPEPVRLSLSPPPTGEDAEPKSYFDMDGKSKKQSRMTRARKAMSVTGLGGLAPGKIANVVIGAGGREEEERRERRRKATDGVLYWQREVARLMEEEETMNATLKRRR</sequence>
<feature type="compositionally biased region" description="Low complexity" evidence="1">
    <location>
        <begin position="76"/>
        <end position="91"/>
    </location>
</feature>
<dbReference type="Proteomes" id="UP000095149">
    <property type="component" value="Unassembled WGS sequence"/>
</dbReference>
<reference evidence="2 3" key="1">
    <citation type="submission" date="2016-06" db="EMBL/GenBank/DDBJ databases">
        <title>Evolution of pathogenesis and genome organization in the Tremellales.</title>
        <authorList>
            <person name="Cuomo C."/>
            <person name="Litvintseva A."/>
            <person name="Heitman J."/>
            <person name="Chen Y."/>
            <person name="Sun S."/>
            <person name="Springer D."/>
            <person name="Dromer F."/>
            <person name="Young S."/>
            <person name="Zeng Q."/>
            <person name="Chapman S."/>
            <person name="Gujja S."/>
            <person name="Saif S."/>
            <person name="Birren B."/>
        </authorList>
    </citation>
    <scope>NUCLEOTIDE SEQUENCE [LARGE SCALE GENOMIC DNA]</scope>
    <source>
        <strain evidence="2 3">CBS 6273</strain>
    </source>
</reference>